<dbReference type="Proteomes" id="UP001162131">
    <property type="component" value="Unassembled WGS sequence"/>
</dbReference>
<protein>
    <submittedName>
        <fullName evidence="1">Uncharacterized protein</fullName>
    </submittedName>
</protein>
<sequence>MDIYYESDDIETCCSSYIFPTRELDCYNLEKRVEMNPKSCPNAGIGYRPYHFVLKISKRGHSNISYEHRDLFEVLCGICEFLILSDVEIVLWAIYLERFAWQEFLQSSKNALLFAAYASKCMLNENTKEFFDRLQQRSDSFSQDYKVWIGAHQNIINVDYFEMNSIYNELNNSDIEMKEESKVDYNDIVSELIESTMETHRKRLGSDDSYTEKKRSY</sequence>
<evidence type="ECO:0000313" key="1">
    <source>
        <dbReference type="EMBL" id="CAG9312964.1"/>
    </source>
</evidence>
<dbReference type="AlphaFoldDB" id="A0AAU9IDB3"/>
<reference evidence="1" key="1">
    <citation type="submission" date="2021-09" db="EMBL/GenBank/DDBJ databases">
        <authorList>
            <consortium name="AG Swart"/>
            <person name="Singh M."/>
            <person name="Singh A."/>
            <person name="Seah K."/>
            <person name="Emmerich C."/>
        </authorList>
    </citation>
    <scope>NUCLEOTIDE SEQUENCE</scope>
    <source>
        <strain evidence="1">ATCC30299</strain>
    </source>
</reference>
<name>A0AAU9IDB3_9CILI</name>
<keyword evidence="2" id="KW-1185">Reference proteome</keyword>
<gene>
    <name evidence="1" type="ORF">BSTOLATCC_MIC7755</name>
</gene>
<dbReference type="EMBL" id="CAJZBQ010000009">
    <property type="protein sequence ID" value="CAG9312964.1"/>
    <property type="molecule type" value="Genomic_DNA"/>
</dbReference>
<comment type="caution">
    <text evidence="1">The sequence shown here is derived from an EMBL/GenBank/DDBJ whole genome shotgun (WGS) entry which is preliminary data.</text>
</comment>
<proteinExistence type="predicted"/>
<organism evidence="1 2">
    <name type="scientific">Blepharisma stoltei</name>
    <dbReference type="NCBI Taxonomy" id="1481888"/>
    <lineage>
        <taxon>Eukaryota</taxon>
        <taxon>Sar</taxon>
        <taxon>Alveolata</taxon>
        <taxon>Ciliophora</taxon>
        <taxon>Postciliodesmatophora</taxon>
        <taxon>Heterotrichea</taxon>
        <taxon>Heterotrichida</taxon>
        <taxon>Blepharismidae</taxon>
        <taxon>Blepharisma</taxon>
    </lineage>
</organism>
<accession>A0AAU9IDB3</accession>
<evidence type="ECO:0000313" key="2">
    <source>
        <dbReference type="Proteomes" id="UP001162131"/>
    </source>
</evidence>